<proteinExistence type="predicted"/>
<organism evidence="1 2">
    <name type="scientific">Citrifermentans bremense</name>
    <dbReference type="NCBI Taxonomy" id="60035"/>
    <lineage>
        <taxon>Bacteria</taxon>
        <taxon>Pseudomonadati</taxon>
        <taxon>Thermodesulfobacteriota</taxon>
        <taxon>Desulfuromonadia</taxon>
        <taxon>Geobacterales</taxon>
        <taxon>Geobacteraceae</taxon>
        <taxon>Citrifermentans</taxon>
    </lineage>
</organism>
<protein>
    <submittedName>
        <fullName evidence="1">Uncharacterized protein</fullName>
    </submittedName>
</protein>
<sequence>MVQKQITAFLERKKPAIFRCCWDNTRHETCYNEKELVPLA</sequence>
<evidence type="ECO:0000313" key="2">
    <source>
        <dbReference type="Proteomes" id="UP000515472"/>
    </source>
</evidence>
<accession>A0A7R7FS41</accession>
<keyword evidence="2" id="KW-1185">Reference proteome</keyword>
<evidence type="ECO:0000313" key="1">
    <source>
        <dbReference type="EMBL" id="BCO11298.1"/>
    </source>
</evidence>
<dbReference type="AlphaFoldDB" id="A0A7R7FS41"/>
<dbReference type="EMBL" id="AP023213">
    <property type="protein sequence ID" value="BCO11298.1"/>
    <property type="molecule type" value="Genomic_DNA"/>
</dbReference>
<name>A0A7R7FS41_9BACT</name>
<gene>
    <name evidence="1" type="ORF">GEOBRER4_n1406</name>
</gene>
<reference evidence="1 2" key="1">
    <citation type="submission" date="2020-06" db="EMBL/GenBank/DDBJ databases">
        <title>Interaction of electrochemicaly active bacteria, Geobacter bremensis R4 on different carbon anode.</title>
        <authorList>
            <person name="Meng L."/>
            <person name="Yoshida N."/>
        </authorList>
    </citation>
    <scope>NUCLEOTIDE SEQUENCE [LARGE SCALE GENOMIC DNA]</scope>
    <source>
        <strain evidence="1 2">R4</strain>
    </source>
</reference>
<dbReference type="Proteomes" id="UP000515472">
    <property type="component" value="Chromosome"/>
</dbReference>